<organism evidence="7 9">
    <name type="scientific">Anaerotruncus colihominis</name>
    <dbReference type="NCBI Taxonomy" id="169435"/>
    <lineage>
        <taxon>Bacteria</taxon>
        <taxon>Bacillati</taxon>
        <taxon>Bacillota</taxon>
        <taxon>Clostridia</taxon>
        <taxon>Eubacteriales</taxon>
        <taxon>Oscillospiraceae</taxon>
        <taxon>Anaerotruncus</taxon>
    </lineage>
</organism>
<dbReference type="EMBL" id="QVME01000003">
    <property type="protein sequence ID" value="RGE68341.1"/>
    <property type="molecule type" value="Genomic_DNA"/>
</dbReference>
<evidence type="ECO:0000313" key="9">
    <source>
        <dbReference type="Proteomes" id="UP000095765"/>
    </source>
</evidence>
<feature type="compositionally biased region" description="Low complexity" evidence="5">
    <location>
        <begin position="926"/>
        <end position="936"/>
    </location>
</feature>
<evidence type="ECO:0000256" key="4">
    <source>
        <dbReference type="SAM" id="Coils"/>
    </source>
</evidence>
<dbReference type="InterPro" id="IPR037225">
    <property type="entry name" value="Nuo51_FMN-bd_sf"/>
</dbReference>
<dbReference type="SUPFAM" id="SSF142019">
    <property type="entry name" value="Nqo1 FMN-binding domain-like"/>
    <property type="match status" value="1"/>
</dbReference>
<dbReference type="Pfam" id="PF12838">
    <property type="entry name" value="Fer4_7"/>
    <property type="match status" value="1"/>
</dbReference>
<dbReference type="GO" id="GO:0009055">
    <property type="term" value="F:electron transfer activity"/>
    <property type="evidence" value="ECO:0007669"/>
    <property type="project" value="InterPro"/>
</dbReference>
<dbReference type="PROSITE" id="PS51379">
    <property type="entry name" value="4FE4S_FER_2"/>
    <property type="match status" value="2"/>
</dbReference>
<dbReference type="InterPro" id="IPR017900">
    <property type="entry name" value="4Fe4S_Fe_S_CS"/>
</dbReference>
<feature type="compositionally biased region" description="Basic and acidic residues" evidence="5">
    <location>
        <begin position="605"/>
        <end position="617"/>
    </location>
</feature>
<keyword evidence="1" id="KW-0479">Metal-binding</keyword>
<dbReference type="PANTHER" id="PTHR43034:SF2">
    <property type="entry name" value="ION-TRANSLOCATING OXIDOREDUCTASE COMPLEX SUBUNIT C"/>
    <property type="match status" value="1"/>
</dbReference>
<accession>A0A174MM71</accession>
<evidence type="ECO:0000256" key="5">
    <source>
        <dbReference type="SAM" id="MobiDB-lite"/>
    </source>
</evidence>
<keyword evidence="2" id="KW-0408">Iron</keyword>
<name>A0A174MM71_9FIRM</name>
<keyword evidence="3" id="KW-0411">Iron-sulfur</keyword>
<dbReference type="GO" id="GO:0051539">
    <property type="term" value="F:4 iron, 4 sulfur cluster binding"/>
    <property type="evidence" value="ECO:0007669"/>
    <property type="project" value="InterPro"/>
</dbReference>
<dbReference type="InterPro" id="IPR010208">
    <property type="entry name" value="Ion_transpt_RnfC/RsxC"/>
</dbReference>
<feature type="compositionally biased region" description="Basic and acidic residues" evidence="5">
    <location>
        <begin position="635"/>
        <end position="647"/>
    </location>
</feature>
<dbReference type="AlphaFoldDB" id="A0A174MM71"/>
<dbReference type="Gene3D" id="3.30.70.20">
    <property type="match status" value="1"/>
</dbReference>
<dbReference type="GO" id="GO:0046872">
    <property type="term" value="F:metal ion binding"/>
    <property type="evidence" value="ECO:0007669"/>
    <property type="project" value="UniProtKB-KW"/>
</dbReference>
<dbReference type="RefSeq" id="WP_055244005.1">
    <property type="nucleotide sequence ID" value="NZ_CABIWA010000006.1"/>
</dbReference>
<feature type="coiled-coil region" evidence="4">
    <location>
        <begin position="784"/>
        <end position="811"/>
    </location>
</feature>
<feature type="region of interest" description="Disordered" evidence="5">
    <location>
        <begin position="396"/>
        <end position="422"/>
    </location>
</feature>
<protein>
    <submittedName>
        <fullName evidence="8">4Fe-4S dicluster domain-containing protein</fullName>
    </submittedName>
    <submittedName>
        <fullName evidence="7">Nitrogen fixation protein rnfC</fullName>
    </submittedName>
</protein>
<evidence type="ECO:0000256" key="3">
    <source>
        <dbReference type="ARBA" id="ARBA00023014"/>
    </source>
</evidence>
<dbReference type="SUPFAM" id="SSF46548">
    <property type="entry name" value="alpha-helical ferredoxin"/>
    <property type="match status" value="1"/>
</dbReference>
<feature type="region of interest" description="Disordered" evidence="5">
    <location>
        <begin position="565"/>
        <end position="647"/>
    </location>
</feature>
<feature type="compositionally biased region" description="Low complexity" evidence="5">
    <location>
        <begin position="618"/>
        <end position="632"/>
    </location>
</feature>
<evidence type="ECO:0000259" key="6">
    <source>
        <dbReference type="PROSITE" id="PS51379"/>
    </source>
</evidence>
<dbReference type="Pfam" id="PF10531">
    <property type="entry name" value="SLBB"/>
    <property type="match status" value="1"/>
</dbReference>
<gene>
    <name evidence="7" type="primary">rnfC_2</name>
    <name evidence="8" type="ORF">DXC40_08360</name>
    <name evidence="7" type="ORF">ERS852551_00510</name>
</gene>
<proteinExistence type="predicted"/>
<evidence type="ECO:0000256" key="1">
    <source>
        <dbReference type="ARBA" id="ARBA00022723"/>
    </source>
</evidence>
<dbReference type="PROSITE" id="PS00198">
    <property type="entry name" value="4FE4S_FER_1"/>
    <property type="match status" value="1"/>
</dbReference>
<feature type="domain" description="4Fe-4S ferredoxin-type" evidence="6">
    <location>
        <begin position="305"/>
        <end position="334"/>
    </location>
</feature>
<feature type="compositionally biased region" description="Low complexity" evidence="5">
    <location>
        <begin position="396"/>
        <end position="412"/>
    </location>
</feature>
<sequence>MAGFLYKGILLQQHKEPALSRDLREFLNADTIGVLMDRPAVEDPDALTPDDIIAIARDAHIVDERDGRPLFEKLEEFRASLTRLLVADAIDDEPYISSQLNPMLKNSAQSASGLRLAQKAAGAAEAQFAVYKNLTDLDIRIPKKLGGFPVQRIRGRYPAEYQASMYFAAEDDVAMVGVGALIHLARAVAFNKPQTTTFITVAGDCIGNPTNLEVSLGMTVGQVLERCGLIEDPARVVVGGSMTGFSVMDTDNTLVTPSTRAILAFHEDFKNLNIGCIGCSRCAHACPEGLNPFYLYRSIQNRRYGLFRVLDAQMCIGCGTCSYVCPSKLDLSETIQRAAHEYRPMIGSMRTASALQAKEKTAEYESYMADYRLHRAQITHRRALKAADRELRRSQAQAKAAHTAAVTAADGALSEAQRRQQDTNREIDAALSAAQNARQSQEQAADRALADANRAKLDAEKQADRVLDAADAARRAAEKEADQRLAAALRVKQDAEKAADRALDAAQNARQASEKTADQTLAAALRARQDAEKEADRSVEHARKAKDAALREADKTFESALKAHETAERDAQKALDRVMKQSGATEEARASAQNALKSVKAAGPGRRESAQKTRDAARQAAASALKQAEDAAGQAKERAARLYEEAQKQNRSAKVQAQAGLEGAQEQNRAAKIKADAAYEAAQAKNRQEKLDAQSIFEAAREQNRTAKVQALAALEAAQEHDKQVRAQLTAAYQEAERAAALERAEAQAVYEAAQAAHAEALTQAQADYDARQKAIADNDCDTREKIERALEDARSEARAYRSEMEAARAAVTGRAVSAPAMRQDPPQASPDSGASEKDAFADSPDEPAGAAPAQAAQTQAPIESPAPEQMEPERTDSGPRLDLDIDSLFREAMPPPPLTVDTAAGSPDDTAAPALTYEQASGDPAPAAVAEQAGASEKEAFVHADSVDEPALAASGRHGWRKNDEPSAKKGEDDR</sequence>
<keyword evidence="4" id="KW-0175">Coiled coil</keyword>
<evidence type="ECO:0000256" key="2">
    <source>
        <dbReference type="ARBA" id="ARBA00023004"/>
    </source>
</evidence>
<evidence type="ECO:0000313" key="7">
    <source>
        <dbReference type="EMBL" id="CUP34769.1"/>
    </source>
</evidence>
<dbReference type="Proteomes" id="UP000095765">
    <property type="component" value="Unassembled WGS sequence"/>
</dbReference>
<feature type="region of interest" description="Disordered" evidence="5">
    <location>
        <begin position="812"/>
        <end position="976"/>
    </location>
</feature>
<feature type="domain" description="4Fe-4S ferredoxin-type" evidence="6">
    <location>
        <begin position="266"/>
        <end position="296"/>
    </location>
</feature>
<reference evidence="8 10" key="2">
    <citation type="submission" date="2018-08" db="EMBL/GenBank/DDBJ databases">
        <title>A genome reference for cultivated species of the human gut microbiota.</title>
        <authorList>
            <person name="Zou Y."/>
            <person name="Xue W."/>
            <person name="Luo G."/>
        </authorList>
    </citation>
    <scope>NUCLEOTIDE SEQUENCE [LARGE SCALE GENOMIC DNA]</scope>
    <source>
        <strain evidence="8 10">TF05-12AC</strain>
    </source>
</reference>
<dbReference type="OrthoDB" id="9767754at2"/>
<feature type="compositionally biased region" description="Basic and acidic residues" evidence="5">
    <location>
        <begin position="565"/>
        <end position="579"/>
    </location>
</feature>
<dbReference type="PANTHER" id="PTHR43034">
    <property type="entry name" value="ION-TRANSLOCATING OXIDOREDUCTASE COMPLEX SUBUNIT C"/>
    <property type="match status" value="1"/>
</dbReference>
<dbReference type="InterPro" id="IPR019554">
    <property type="entry name" value="Soluble_ligand-bd"/>
</dbReference>
<feature type="region of interest" description="Disordered" evidence="5">
    <location>
        <begin position="525"/>
        <end position="549"/>
    </location>
</feature>
<evidence type="ECO:0000313" key="8">
    <source>
        <dbReference type="EMBL" id="RGE68341.1"/>
    </source>
</evidence>
<dbReference type="EMBL" id="CZBE01000003">
    <property type="protein sequence ID" value="CUP34769.1"/>
    <property type="molecule type" value="Genomic_DNA"/>
</dbReference>
<dbReference type="SUPFAM" id="SSF142984">
    <property type="entry name" value="Nqo1 middle domain-like"/>
    <property type="match status" value="1"/>
</dbReference>
<feature type="compositionally biased region" description="Basic and acidic residues" evidence="5">
    <location>
        <begin position="527"/>
        <end position="549"/>
    </location>
</feature>
<feature type="compositionally biased region" description="Basic and acidic residues" evidence="5">
    <location>
        <begin position="872"/>
        <end position="890"/>
    </location>
</feature>
<dbReference type="GO" id="GO:0016020">
    <property type="term" value="C:membrane"/>
    <property type="evidence" value="ECO:0007669"/>
    <property type="project" value="InterPro"/>
</dbReference>
<feature type="compositionally biased region" description="Low complexity" evidence="5">
    <location>
        <begin position="848"/>
        <end position="862"/>
    </location>
</feature>
<feature type="compositionally biased region" description="Basic and acidic residues" evidence="5">
    <location>
        <begin position="962"/>
        <end position="976"/>
    </location>
</feature>
<evidence type="ECO:0000313" key="10">
    <source>
        <dbReference type="Proteomes" id="UP000260828"/>
    </source>
</evidence>
<dbReference type="InterPro" id="IPR017896">
    <property type="entry name" value="4Fe4S_Fe-S-bd"/>
</dbReference>
<dbReference type="Proteomes" id="UP000260828">
    <property type="component" value="Unassembled WGS sequence"/>
</dbReference>
<feature type="compositionally biased region" description="Basic and acidic residues" evidence="5">
    <location>
        <begin position="937"/>
        <end position="947"/>
    </location>
</feature>
<reference evidence="7 9" key="1">
    <citation type="submission" date="2015-09" db="EMBL/GenBank/DDBJ databases">
        <authorList>
            <consortium name="Pathogen Informatics"/>
        </authorList>
    </citation>
    <scope>NUCLEOTIDE SEQUENCE [LARGE SCALE GENOMIC DNA]</scope>
    <source>
        <strain evidence="7 9">2789STDY5834939</strain>
    </source>
</reference>